<evidence type="ECO:0000256" key="9">
    <source>
        <dbReference type="RuleBase" id="RU003331"/>
    </source>
</evidence>
<keyword evidence="7 9" id="KW-0067">ATP-binding</keyword>
<feature type="region of interest" description="LID" evidence="7">
    <location>
        <begin position="126"/>
        <end position="163"/>
    </location>
</feature>
<gene>
    <name evidence="7" type="primary">adk</name>
    <name evidence="11" type="ORF">JM64_00085</name>
</gene>
<dbReference type="PRINTS" id="PR00094">
    <property type="entry name" value="ADENYLTKNASE"/>
</dbReference>
<name>A0A172T0T3_FERPE</name>
<dbReference type="GO" id="GO:0044209">
    <property type="term" value="P:AMP salvage"/>
    <property type="evidence" value="ECO:0007669"/>
    <property type="project" value="UniProtKB-UniRule"/>
</dbReference>
<evidence type="ECO:0000259" key="10">
    <source>
        <dbReference type="Pfam" id="PF05191"/>
    </source>
</evidence>
<evidence type="ECO:0000256" key="7">
    <source>
        <dbReference type="HAMAP-Rule" id="MF_00235"/>
    </source>
</evidence>
<comment type="pathway">
    <text evidence="7">Purine metabolism; AMP biosynthesis via salvage pathway; AMP from ADP: step 1/1.</text>
</comment>
<feature type="binding site" evidence="7">
    <location>
        <position position="127"/>
    </location>
    <ligand>
        <name>ATP</name>
        <dbReference type="ChEBI" id="CHEBI:30616"/>
    </ligand>
</feature>
<reference evidence="11 12" key="1">
    <citation type="submission" date="2014-08" db="EMBL/GenBank/DDBJ databases">
        <title>Fervidobacterium pennivorans DYC genome.</title>
        <authorList>
            <person name="Wushke S."/>
        </authorList>
    </citation>
    <scope>NUCLEOTIDE SEQUENCE [LARGE SCALE GENOMIC DNA]</scope>
    <source>
        <strain evidence="11 12">DYC</strain>
    </source>
</reference>
<keyword evidence="1 7" id="KW-0963">Cytoplasm</keyword>
<feature type="binding site" evidence="7">
    <location>
        <begin position="57"/>
        <end position="59"/>
    </location>
    <ligand>
        <name>AMP</name>
        <dbReference type="ChEBI" id="CHEBI:456215"/>
    </ligand>
</feature>
<comment type="subcellular location">
    <subcellularLocation>
        <location evidence="7 9">Cytoplasm</location>
    </subcellularLocation>
</comment>
<dbReference type="Gene3D" id="3.40.50.300">
    <property type="entry name" value="P-loop containing nucleotide triphosphate hydrolases"/>
    <property type="match status" value="1"/>
</dbReference>
<comment type="similarity">
    <text evidence="7 8">Belongs to the adenylate kinase family.</text>
</comment>
<dbReference type="NCBIfam" id="TIGR01351">
    <property type="entry name" value="adk"/>
    <property type="match status" value="1"/>
</dbReference>
<feature type="binding site" evidence="7">
    <location>
        <begin position="85"/>
        <end position="88"/>
    </location>
    <ligand>
        <name>AMP</name>
        <dbReference type="ChEBI" id="CHEBI:456215"/>
    </ligand>
</feature>
<evidence type="ECO:0000256" key="8">
    <source>
        <dbReference type="RuleBase" id="RU003330"/>
    </source>
</evidence>
<evidence type="ECO:0000256" key="4">
    <source>
        <dbReference type="ARBA" id="ARBA00022727"/>
    </source>
</evidence>
<comment type="domain">
    <text evidence="7">Consists of three domains, a large central CORE domain and two small peripheral domains, NMPbind and LID, which undergo movements during catalysis. The LID domain closes over the site of phosphoryl transfer upon ATP binding. Assembling and dissambling the active center during each catalytic cycle provides an effective means to prevent ATP hydrolysis. Some bacteria have evolved a zinc-coordinating structure that stabilizes the LID domain.</text>
</comment>
<dbReference type="GO" id="GO:0005524">
    <property type="term" value="F:ATP binding"/>
    <property type="evidence" value="ECO:0007669"/>
    <property type="project" value="UniProtKB-UniRule"/>
</dbReference>
<evidence type="ECO:0000313" key="12">
    <source>
        <dbReference type="Proteomes" id="UP000077096"/>
    </source>
</evidence>
<dbReference type="GO" id="GO:0004017">
    <property type="term" value="F:AMP kinase activity"/>
    <property type="evidence" value="ECO:0007669"/>
    <property type="project" value="UniProtKB-UniRule"/>
</dbReference>
<feature type="binding site" evidence="7">
    <location>
        <position position="133"/>
    </location>
    <ligand>
        <name>Zn(2+)</name>
        <dbReference type="ChEBI" id="CHEBI:29105"/>
        <note>structural</note>
    </ligand>
</feature>
<feature type="binding site" evidence="7">
    <location>
        <begin position="136"/>
        <end position="137"/>
    </location>
    <ligand>
        <name>ATP</name>
        <dbReference type="ChEBI" id="CHEBI:30616"/>
    </ligand>
</feature>
<feature type="binding site" evidence="7">
    <location>
        <position position="153"/>
    </location>
    <ligand>
        <name>Zn(2+)</name>
        <dbReference type="ChEBI" id="CHEBI:29105"/>
        <note>structural</note>
    </ligand>
</feature>
<feature type="binding site" evidence="7">
    <location>
        <position position="150"/>
    </location>
    <ligand>
        <name>Zn(2+)</name>
        <dbReference type="ChEBI" id="CHEBI:29105"/>
        <note>structural</note>
    </ligand>
</feature>
<dbReference type="CDD" id="cd01428">
    <property type="entry name" value="ADK"/>
    <property type="match status" value="1"/>
</dbReference>
<evidence type="ECO:0000256" key="5">
    <source>
        <dbReference type="ARBA" id="ARBA00022741"/>
    </source>
</evidence>
<dbReference type="NCBIfam" id="NF001380">
    <property type="entry name" value="PRK00279.1-2"/>
    <property type="match status" value="1"/>
</dbReference>
<dbReference type="Proteomes" id="UP000077096">
    <property type="component" value="Chromosome"/>
</dbReference>
<protein>
    <recommendedName>
        <fullName evidence="7 9">Adenylate kinase</fullName>
        <shortName evidence="7">AK</shortName>
        <ecNumber evidence="7 9">2.7.4.3</ecNumber>
    </recommendedName>
    <alternativeName>
        <fullName evidence="7">ATP-AMP transphosphorylase</fullName>
    </alternativeName>
    <alternativeName>
        <fullName evidence="7">ATP:AMP phosphotransferase</fullName>
    </alternativeName>
    <alternativeName>
        <fullName evidence="7">Adenylate monophosphate kinase</fullName>
    </alternativeName>
</protein>
<dbReference type="EC" id="2.7.4.3" evidence="7 9"/>
<evidence type="ECO:0000313" key="11">
    <source>
        <dbReference type="EMBL" id="ANE40601.1"/>
    </source>
</evidence>
<feature type="binding site" evidence="7">
    <location>
        <position position="92"/>
    </location>
    <ligand>
        <name>AMP</name>
        <dbReference type="ChEBI" id="CHEBI:456215"/>
    </ligand>
</feature>
<dbReference type="InterPro" id="IPR027417">
    <property type="entry name" value="P-loop_NTPase"/>
</dbReference>
<dbReference type="NCBIfam" id="NF011099">
    <property type="entry name" value="PRK14526.1"/>
    <property type="match status" value="1"/>
</dbReference>
<dbReference type="PATRIC" id="fig|93466.3.peg.17"/>
<dbReference type="Pfam" id="PF00406">
    <property type="entry name" value="ADK"/>
    <property type="match status" value="1"/>
</dbReference>
<dbReference type="InterPro" id="IPR007862">
    <property type="entry name" value="Adenylate_kinase_lid-dom"/>
</dbReference>
<dbReference type="InterPro" id="IPR006259">
    <property type="entry name" value="Adenyl_kin_sub"/>
</dbReference>
<dbReference type="OrthoDB" id="9805030at2"/>
<dbReference type="KEGG" id="fng:JM64_00085"/>
<accession>A0A172T0T3</accession>
<dbReference type="GO" id="GO:0008270">
    <property type="term" value="F:zinc ion binding"/>
    <property type="evidence" value="ECO:0007669"/>
    <property type="project" value="UniProtKB-UniRule"/>
</dbReference>
<dbReference type="NCBIfam" id="NF001386">
    <property type="entry name" value="PRK00279.2-4"/>
    <property type="match status" value="1"/>
</dbReference>
<dbReference type="HAMAP" id="MF_00235">
    <property type="entry name" value="Adenylate_kinase_Adk"/>
    <property type="match status" value="1"/>
</dbReference>
<keyword evidence="4 7" id="KW-0545">Nucleotide biosynthesis</keyword>
<dbReference type="InterPro" id="IPR033690">
    <property type="entry name" value="Adenylat_kinase_CS"/>
</dbReference>
<keyword evidence="3 7" id="KW-0479">Metal-binding</keyword>
<dbReference type="PROSITE" id="PS00113">
    <property type="entry name" value="ADENYLATE_KINASE"/>
    <property type="match status" value="1"/>
</dbReference>
<feature type="binding site" evidence="7">
    <location>
        <position position="160"/>
    </location>
    <ligand>
        <name>AMP</name>
        <dbReference type="ChEBI" id="CHEBI:456215"/>
    </ligand>
</feature>
<evidence type="ECO:0000256" key="2">
    <source>
        <dbReference type="ARBA" id="ARBA00022679"/>
    </source>
</evidence>
<organism evidence="11 12">
    <name type="scientific">Fervidobacterium pennivorans</name>
    <dbReference type="NCBI Taxonomy" id="93466"/>
    <lineage>
        <taxon>Bacteria</taxon>
        <taxon>Thermotogati</taxon>
        <taxon>Thermotogota</taxon>
        <taxon>Thermotogae</taxon>
        <taxon>Thermotogales</taxon>
        <taxon>Fervidobacteriaceae</taxon>
        <taxon>Fervidobacterium</taxon>
    </lineage>
</organism>
<keyword evidence="6 7" id="KW-0418">Kinase</keyword>
<dbReference type="Pfam" id="PF05191">
    <property type="entry name" value="ADK_lid"/>
    <property type="match status" value="1"/>
</dbReference>
<sequence>MNLVFLGPPGAGKGTYAKRLVEKYNIPHISTGDIFREAIAKGTELGKKVQNIVNSGNLVPDELTNALVEERLKQPDCANGFILDGYPRTLNQAQALDSMLSAMGKTLDGAIYFEVDEETVVQRISTRRVCSKCGKVYNLITLPPKQDGICDDCGGQLIQREDDKEEVVRSRYRVYIEKTSPLIEYYRNQNKLFTLDGRKSVEEVMKMLFNILGGIETK</sequence>
<dbReference type="UniPathway" id="UPA00588">
    <property type="reaction ID" value="UER00649"/>
</dbReference>
<dbReference type="SUPFAM" id="SSF52540">
    <property type="entry name" value="P-loop containing nucleoside triphosphate hydrolases"/>
    <property type="match status" value="1"/>
</dbReference>
<dbReference type="PANTHER" id="PTHR23359">
    <property type="entry name" value="NUCLEOTIDE KINASE"/>
    <property type="match status" value="1"/>
</dbReference>
<keyword evidence="5 7" id="KW-0547">Nucleotide-binding</keyword>
<dbReference type="AlphaFoldDB" id="A0A172T0T3"/>
<evidence type="ECO:0000256" key="6">
    <source>
        <dbReference type="ARBA" id="ARBA00022777"/>
    </source>
</evidence>
<comment type="catalytic activity">
    <reaction evidence="7 9">
        <text>AMP + ATP = 2 ADP</text>
        <dbReference type="Rhea" id="RHEA:12973"/>
        <dbReference type="ChEBI" id="CHEBI:30616"/>
        <dbReference type="ChEBI" id="CHEBI:456215"/>
        <dbReference type="ChEBI" id="CHEBI:456216"/>
        <dbReference type="EC" id="2.7.4.3"/>
    </reaction>
</comment>
<feature type="binding site" evidence="7">
    <location>
        <position position="199"/>
    </location>
    <ligand>
        <name>ATP</name>
        <dbReference type="ChEBI" id="CHEBI:30616"/>
    </ligand>
</feature>
<dbReference type="NCBIfam" id="NF001381">
    <property type="entry name" value="PRK00279.1-3"/>
    <property type="match status" value="1"/>
</dbReference>
<feature type="binding site" evidence="7">
    <location>
        <position position="171"/>
    </location>
    <ligand>
        <name>AMP</name>
        <dbReference type="ChEBI" id="CHEBI:456215"/>
    </ligand>
</feature>
<evidence type="ECO:0000256" key="3">
    <source>
        <dbReference type="ARBA" id="ARBA00022723"/>
    </source>
</evidence>
<feature type="binding site" evidence="7">
    <location>
        <position position="130"/>
    </location>
    <ligand>
        <name>Zn(2+)</name>
        <dbReference type="ChEBI" id="CHEBI:29105"/>
        <note>structural</note>
    </ligand>
</feature>
<feature type="region of interest" description="NMP" evidence="7">
    <location>
        <begin position="30"/>
        <end position="59"/>
    </location>
</feature>
<comment type="subunit">
    <text evidence="7 9">Monomer.</text>
</comment>
<dbReference type="EMBL" id="CP011393">
    <property type="protein sequence ID" value="ANE40601.1"/>
    <property type="molecule type" value="Genomic_DNA"/>
</dbReference>
<proteinExistence type="inferred from homology"/>
<evidence type="ECO:0000256" key="1">
    <source>
        <dbReference type="ARBA" id="ARBA00022490"/>
    </source>
</evidence>
<keyword evidence="2 7" id="KW-0808">Transferase</keyword>
<dbReference type="InterPro" id="IPR000850">
    <property type="entry name" value="Adenylat/UMP-CMP_kin"/>
</dbReference>
<feature type="domain" description="Adenylate kinase active site lid" evidence="10">
    <location>
        <begin position="127"/>
        <end position="162"/>
    </location>
</feature>
<feature type="binding site" evidence="7">
    <location>
        <position position="36"/>
    </location>
    <ligand>
        <name>AMP</name>
        <dbReference type="ChEBI" id="CHEBI:456215"/>
    </ligand>
</feature>
<dbReference type="NCBIfam" id="NF011100">
    <property type="entry name" value="PRK14527.1"/>
    <property type="match status" value="1"/>
</dbReference>
<feature type="binding site" evidence="7">
    <location>
        <position position="31"/>
    </location>
    <ligand>
        <name>AMP</name>
        <dbReference type="ChEBI" id="CHEBI:456215"/>
    </ligand>
</feature>
<comment type="function">
    <text evidence="7">Catalyzes the reversible transfer of the terminal phosphate group between ATP and AMP. Plays an important role in cellular energy homeostasis and in adenine nucleotide metabolism.</text>
</comment>
<dbReference type="FunFam" id="3.40.50.300:FF:000106">
    <property type="entry name" value="Adenylate kinase mitochondrial"/>
    <property type="match status" value="1"/>
</dbReference>
<dbReference type="GO" id="GO:0005737">
    <property type="term" value="C:cytoplasm"/>
    <property type="evidence" value="ECO:0007669"/>
    <property type="project" value="UniProtKB-SubCell"/>
</dbReference>
<feature type="binding site" evidence="7">
    <location>
        <begin position="10"/>
        <end position="15"/>
    </location>
    <ligand>
        <name>ATP</name>
        <dbReference type="ChEBI" id="CHEBI:30616"/>
    </ligand>
</feature>
<keyword evidence="7" id="KW-0862">Zinc</keyword>